<reference evidence="1" key="1">
    <citation type="journal article" date="2020" name="Stud. Mycol.">
        <title>101 Dothideomycetes genomes: a test case for predicting lifestyles and emergence of pathogens.</title>
        <authorList>
            <person name="Haridas S."/>
            <person name="Albert R."/>
            <person name="Binder M."/>
            <person name="Bloem J."/>
            <person name="Labutti K."/>
            <person name="Salamov A."/>
            <person name="Andreopoulos B."/>
            <person name="Baker S."/>
            <person name="Barry K."/>
            <person name="Bills G."/>
            <person name="Bluhm B."/>
            <person name="Cannon C."/>
            <person name="Castanera R."/>
            <person name="Culley D."/>
            <person name="Daum C."/>
            <person name="Ezra D."/>
            <person name="Gonzalez J."/>
            <person name="Henrissat B."/>
            <person name="Kuo A."/>
            <person name="Liang C."/>
            <person name="Lipzen A."/>
            <person name="Lutzoni F."/>
            <person name="Magnuson J."/>
            <person name="Mondo S."/>
            <person name="Nolan M."/>
            <person name="Ohm R."/>
            <person name="Pangilinan J."/>
            <person name="Park H.-J."/>
            <person name="Ramirez L."/>
            <person name="Alfaro M."/>
            <person name="Sun H."/>
            <person name="Tritt A."/>
            <person name="Yoshinaga Y."/>
            <person name="Zwiers L.-H."/>
            <person name="Turgeon B."/>
            <person name="Goodwin S."/>
            <person name="Spatafora J."/>
            <person name="Crous P."/>
            <person name="Grigoriev I."/>
        </authorList>
    </citation>
    <scope>NUCLEOTIDE SEQUENCE</scope>
    <source>
        <strain evidence="1">ATCC 16933</strain>
    </source>
</reference>
<proteinExistence type="predicted"/>
<protein>
    <submittedName>
        <fullName evidence="1">Uncharacterized protein</fullName>
    </submittedName>
</protein>
<gene>
    <name evidence="1" type="ORF">BDY21DRAFT_110491</name>
</gene>
<sequence>MASLLSRLDGTGQVLTVDMNETRFVAVQQRPAIRTRDLGSCSFVLIASKYGAILAHISPLPHQTADPHVGDNHMRAKMQEIQNLVYYYRSHRYFAQMENLIVRAVYRGQIALPSQVGIMQQIRTVLGAAPNVQTYTVPGDNQNPARGTVVVFSGGDKRPGIYAEDASRHL</sequence>
<evidence type="ECO:0000313" key="2">
    <source>
        <dbReference type="Proteomes" id="UP000799766"/>
    </source>
</evidence>
<organism evidence="1 2">
    <name type="scientific">Lineolata rhizophorae</name>
    <dbReference type="NCBI Taxonomy" id="578093"/>
    <lineage>
        <taxon>Eukaryota</taxon>
        <taxon>Fungi</taxon>
        <taxon>Dikarya</taxon>
        <taxon>Ascomycota</taxon>
        <taxon>Pezizomycotina</taxon>
        <taxon>Dothideomycetes</taxon>
        <taxon>Dothideomycetes incertae sedis</taxon>
        <taxon>Lineolatales</taxon>
        <taxon>Lineolataceae</taxon>
        <taxon>Lineolata</taxon>
    </lineage>
</organism>
<dbReference type="Proteomes" id="UP000799766">
    <property type="component" value="Unassembled WGS sequence"/>
</dbReference>
<dbReference type="OrthoDB" id="5368615at2759"/>
<evidence type="ECO:0000313" key="1">
    <source>
        <dbReference type="EMBL" id="KAF2454015.1"/>
    </source>
</evidence>
<name>A0A6A6NQF9_9PEZI</name>
<accession>A0A6A6NQF9</accession>
<keyword evidence="2" id="KW-1185">Reference proteome</keyword>
<dbReference type="EMBL" id="MU001693">
    <property type="protein sequence ID" value="KAF2454015.1"/>
    <property type="molecule type" value="Genomic_DNA"/>
</dbReference>
<dbReference type="AlphaFoldDB" id="A0A6A6NQF9"/>